<dbReference type="EMBL" id="JASWJB010000073">
    <property type="protein sequence ID" value="KAK2601636.1"/>
    <property type="molecule type" value="Genomic_DNA"/>
</dbReference>
<evidence type="ECO:0000313" key="2">
    <source>
        <dbReference type="Proteomes" id="UP001251528"/>
    </source>
</evidence>
<dbReference type="AlphaFoldDB" id="A0AAJ0FZJ7"/>
<sequence length="191" mass="20788">MPHYKKYAYNNLDDHWQLQRLLVMIHTKLADINDTGATVLNLGVTASVADIGTKVQQAWDVYLGGIDVLVNNATGRRGSFNHNQLLRPVEHHLSNTPKLRAQRTGTLLYINSQLAWYAEPSAGGYCSAKPVLKGVVEYLSKKPASFAPGLKALLVEPSYFDTKGASQIVGSEPGNADKAVKVMIDVLKGNG</sequence>
<dbReference type="InterPro" id="IPR036291">
    <property type="entry name" value="NAD(P)-bd_dom_sf"/>
</dbReference>
<accession>A0AAJ0FZJ7</accession>
<dbReference type="Gene3D" id="3.40.50.720">
    <property type="entry name" value="NAD(P)-binding Rossmann-like Domain"/>
    <property type="match status" value="1"/>
</dbReference>
<dbReference type="Proteomes" id="UP001251528">
    <property type="component" value="Unassembled WGS sequence"/>
</dbReference>
<organism evidence="1 2">
    <name type="scientific">Conoideocrella luteorostrata</name>
    <dbReference type="NCBI Taxonomy" id="1105319"/>
    <lineage>
        <taxon>Eukaryota</taxon>
        <taxon>Fungi</taxon>
        <taxon>Dikarya</taxon>
        <taxon>Ascomycota</taxon>
        <taxon>Pezizomycotina</taxon>
        <taxon>Sordariomycetes</taxon>
        <taxon>Hypocreomycetidae</taxon>
        <taxon>Hypocreales</taxon>
        <taxon>Clavicipitaceae</taxon>
        <taxon>Conoideocrella</taxon>
    </lineage>
</organism>
<protein>
    <submittedName>
        <fullName evidence="1">Uncharacterized protein</fullName>
    </submittedName>
</protein>
<gene>
    <name evidence="1" type="ORF">QQS21_004786</name>
</gene>
<proteinExistence type="predicted"/>
<evidence type="ECO:0000313" key="1">
    <source>
        <dbReference type="EMBL" id="KAK2601636.1"/>
    </source>
</evidence>
<reference evidence="1" key="1">
    <citation type="submission" date="2023-06" db="EMBL/GenBank/DDBJ databases">
        <title>Conoideocrella luteorostrata (Hypocreales: Clavicipitaceae), a potential biocontrol fungus for elongate hemlock scale in United States Christmas tree production areas.</title>
        <authorList>
            <person name="Barrett H."/>
            <person name="Lovett B."/>
            <person name="Macias A.M."/>
            <person name="Stajich J.E."/>
            <person name="Kasson M.T."/>
        </authorList>
    </citation>
    <scope>NUCLEOTIDE SEQUENCE</scope>
    <source>
        <strain evidence="1">ARSEF 14590</strain>
    </source>
</reference>
<dbReference type="SUPFAM" id="SSF51735">
    <property type="entry name" value="NAD(P)-binding Rossmann-fold domains"/>
    <property type="match status" value="1"/>
</dbReference>
<name>A0AAJ0FZJ7_9HYPO</name>
<comment type="caution">
    <text evidence="1">The sequence shown here is derived from an EMBL/GenBank/DDBJ whole genome shotgun (WGS) entry which is preliminary data.</text>
</comment>
<keyword evidence="2" id="KW-1185">Reference proteome</keyword>